<proteinExistence type="predicted"/>
<dbReference type="EMBL" id="JAHRIN010076177">
    <property type="protein sequence ID" value="MEQ2217838.1"/>
    <property type="molecule type" value="Genomic_DNA"/>
</dbReference>
<keyword evidence="2" id="KW-1185">Reference proteome</keyword>
<comment type="caution">
    <text evidence="1">The sequence shown here is derived from an EMBL/GenBank/DDBJ whole genome shotgun (WGS) entry which is preliminary data.</text>
</comment>
<dbReference type="Proteomes" id="UP001434883">
    <property type="component" value="Unassembled WGS sequence"/>
</dbReference>
<gene>
    <name evidence="1" type="ORF">XENOCAPTIV_024120</name>
</gene>
<evidence type="ECO:0000313" key="1">
    <source>
        <dbReference type="EMBL" id="MEQ2217838.1"/>
    </source>
</evidence>
<sequence length="181" mass="20509">MRLPMTPKEKGRKPRLGIFLTCNPAVTRGGDIRIKYPRTSKAGRHTHQPGEDFPLWDFLSCLMSGQTHLQHLPPLQHALICLCPGCSGGSYHYHYWTPGMQTETVRGMIVFPKRDKSTGFLNSVYAQNRMLQLVAAFPPAPALEEGDLRDLSTRLLAYTMTYQNTYTTKSHSKDPENKFKV</sequence>
<organism evidence="1 2">
    <name type="scientific">Xenoophorus captivus</name>
    <dbReference type="NCBI Taxonomy" id="1517983"/>
    <lineage>
        <taxon>Eukaryota</taxon>
        <taxon>Metazoa</taxon>
        <taxon>Chordata</taxon>
        <taxon>Craniata</taxon>
        <taxon>Vertebrata</taxon>
        <taxon>Euteleostomi</taxon>
        <taxon>Actinopterygii</taxon>
        <taxon>Neopterygii</taxon>
        <taxon>Teleostei</taxon>
        <taxon>Neoteleostei</taxon>
        <taxon>Acanthomorphata</taxon>
        <taxon>Ovalentaria</taxon>
        <taxon>Atherinomorphae</taxon>
        <taxon>Cyprinodontiformes</taxon>
        <taxon>Goodeidae</taxon>
        <taxon>Xenoophorus</taxon>
    </lineage>
</organism>
<name>A0ABV0SE18_9TELE</name>
<accession>A0ABV0SE18</accession>
<protein>
    <submittedName>
        <fullName evidence="1">Uncharacterized protein</fullName>
    </submittedName>
</protein>
<reference evidence="1 2" key="1">
    <citation type="submission" date="2021-06" db="EMBL/GenBank/DDBJ databases">
        <authorList>
            <person name="Palmer J.M."/>
        </authorList>
    </citation>
    <scope>NUCLEOTIDE SEQUENCE [LARGE SCALE GENOMIC DNA]</scope>
    <source>
        <strain evidence="1 2">XC_2019</strain>
        <tissue evidence="1">Muscle</tissue>
    </source>
</reference>
<evidence type="ECO:0000313" key="2">
    <source>
        <dbReference type="Proteomes" id="UP001434883"/>
    </source>
</evidence>